<evidence type="ECO:0000256" key="1">
    <source>
        <dbReference type="SAM" id="SignalP"/>
    </source>
</evidence>
<gene>
    <name evidence="2" type="ORF">AXE65_04905</name>
</gene>
<keyword evidence="3" id="KW-1185">Reference proteome</keyword>
<evidence type="ECO:0000313" key="3">
    <source>
        <dbReference type="Proteomes" id="UP000072660"/>
    </source>
</evidence>
<dbReference type="Proteomes" id="UP000072660">
    <property type="component" value="Unassembled WGS sequence"/>
</dbReference>
<feature type="chain" id="PRO_5007299351" description="Lipoprotein" evidence="1">
    <location>
        <begin position="29"/>
        <end position="199"/>
    </location>
</feature>
<organism evidence="2 3">
    <name type="scientific">Ventosimonas gracilis</name>
    <dbReference type="NCBI Taxonomy" id="1680762"/>
    <lineage>
        <taxon>Bacteria</taxon>
        <taxon>Pseudomonadati</taxon>
        <taxon>Pseudomonadota</taxon>
        <taxon>Gammaproteobacteria</taxon>
        <taxon>Pseudomonadales</taxon>
        <taxon>Ventosimonadaceae</taxon>
        <taxon>Ventosimonas</taxon>
    </lineage>
</organism>
<comment type="caution">
    <text evidence="2">The sequence shown here is derived from an EMBL/GenBank/DDBJ whole genome shotgun (WGS) entry which is preliminary data.</text>
</comment>
<feature type="signal peptide" evidence="1">
    <location>
        <begin position="1"/>
        <end position="28"/>
    </location>
</feature>
<dbReference type="RefSeq" id="WP_068391621.1">
    <property type="nucleotide sequence ID" value="NZ_LSZO01000182.1"/>
</dbReference>
<dbReference type="AlphaFoldDB" id="A0A139SPC7"/>
<evidence type="ECO:0008006" key="4">
    <source>
        <dbReference type="Google" id="ProtNLM"/>
    </source>
</evidence>
<protein>
    <recommendedName>
        <fullName evidence="4">Lipoprotein</fullName>
    </recommendedName>
</protein>
<name>A0A139SPC7_9GAMM</name>
<sequence>MLHRTYKTLAALAFTLPVTLASFGQACAAETARAASLTFADVTYHLAWSSEPSPDYIKYEYLPQDEELPYYHHMLLLERLSNGMGVADVVRSQLEFLNQRKESDLLVNHRLIKNESSGEYLLDFVLSGETEDGETIVEWNAYRYSPWRSADGAQHGVLLYGYSARAYGADDGREFLTDLRETREPIIQALASTSMPSLP</sequence>
<dbReference type="OrthoDB" id="6057861at2"/>
<dbReference type="PROSITE" id="PS51257">
    <property type="entry name" value="PROKAR_LIPOPROTEIN"/>
    <property type="match status" value="1"/>
</dbReference>
<accession>A0A139SPC7</accession>
<evidence type="ECO:0000313" key="2">
    <source>
        <dbReference type="EMBL" id="KXU36438.1"/>
    </source>
</evidence>
<proteinExistence type="predicted"/>
<keyword evidence="1" id="KW-0732">Signal</keyword>
<dbReference type="EMBL" id="LSZO01000182">
    <property type="protein sequence ID" value="KXU36438.1"/>
    <property type="molecule type" value="Genomic_DNA"/>
</dbReference>
<reference evidence="2 3" key="1">
    <citation type="submission" date="2016-02" db="EMBL/GenBank/DDBJ databases">
        <authorList>
            <person name="Wen L."/>
            <person name="He K."/>
            <person name="Yang H."/>
        </authorList>
    </citation>
    <scope>NUCLEOTIDE SEQUENCE [LARGE SCALE GENOMIC DNA]</scope>
    <source>
        <strain evidence="2 3">CV58</strain>
    </source>
</reference>